<dbReference type="Pfam" id="PF13550">
    <property type="entry name" value="Phage-tail_3"/>
    <property type="match status" value="1"/>
</dbReference>
<gene>
    <name evidence="2" type="ORF">QO005_002392</name>
</gene>
<proteinExistence type="predicted"/>
<organism evidence="2 3">
    <name type="scientific">Rhizobium paknamense</name>
    <dbReference type="NCBI Taxonomy" id="1206817"/>
    <lineage>
        <taxon>Bacteria</taxon>
        <taxon>Pseudomonadati</taxon>
        <taxon>Pseudomonadota</taxon>
        <taxon>Alphaproteobacteria</taxon>
        <taxon>Hyphomicrobiales</taxon>
        <taxon>Rhizobiaceae</taxon>
        <taxon>Rhizobium/Agrobacterium group</taxon>
        <taxon>Rhizobium</taxon>
    </lineage>
</organism>
<keyword evidence="3" id="KW-1185">Reference proteome</keyword>
<evidence type="ECO:0000313" key="2">
    <source>
        <dbReference type="EMBL" id="MDQ0456052.1"/>
    </source>
</evidence>
<accession>A0ABU0IED9</accession>
<dbReference type="RefSeq" id="WP_307158246.1">
    <property type="nucleotide sequence ID" value="NZ_JAUSWH010000006.1"/>
</dbReference>
<reference evidence="2 3" key="1">
    <citation type="submission" date="2023-07" db="EMBL/GenBank/DDBJ databases">
        <title>Genomic Encyclopedia of Type Strains, Phase IV (KMG-IV): sequencing the most valuable type-strain genomes for metagenomic binning, comparative biology and taxonomic classification.</title>
        <authorList>
            <person name="Goeker M."/>
        </authorList>
    </citation>
    <scope>NUCLEOTIDE SEQUENCE [LARGE SCALE GENOMIC DNA]</scope>
    <source>
        <strain evidence="2 3">DSM 100301</strain>
    </source>
</reference>
<evidence type="ECO:0000259" key="1">
    <source>
        <dbReference type="Pfam" id="PF13550"/>
    </source>
</evidence>
<sequence length="1303" mass="137287">MAIFSSIAAAVGSAIAAVSTFVGSLGAIGGALLKAAVGVGINLIASKIAGNKTSKASFSVKGQLQSGGTVPRSVLFGMTATAGSLVYANTWGTAGGTPNAYLSQVIALSDMPSRELLALTVNGVACEIDFDNPHADYGYPVKDYRKDGKNYLWIKFYDGSQTVADPFMVSKVSSSERPYEATRVGHGITYVIATSRVNQELFSGFPSFKFVVLGMRLYDPSKDSSVGGNGTQRWSDASTWGGDGDLLPMVQLYNLLRGIRWNGQWLYGLQTVGTRQLPAAHWIRQIGKCRTEIEGASGAEPTYRSGAEVSVDAQIRDAADAMLTACQGRLAEIGGTYKPYVGVPDDPVLAFTDADIISTQQQSFTPFFGLSNTVNGITASYPSPDDGWSMTEAPPLYSSDYEAEDGGRRLLADVQLDFVPYAEQVQRLIKSALEEARRARRHTFYMPPGFWMLEPGDVISWTSSRNGYATKRFRVDGVLDQPNLDVVLDLTEVDPTDYSWDSATQYQPPTSGSLVTVRPATQSATGWAVEAGSVTDADSNARKPAIVVSCTAGLDDVARVWVQVRIAATGVVVYDSDAQPYNDAAKWTLSGSWCLGSTDYEVRGKLVPVSSRATEWSDWIAVTTLAISDSVDVLDNSITAAKLADAAVTAAKIMDEAITSLKLADEAVTTAKLAVAAVTSEILAAKAVTAAKIDDAAITARALAAGAVDATKLAASIEPVTVVSALPTSRVTAYVSYGGQSYRWNGSAYVKTVATAELTGTISAAQIAANAITADKIAANAITTAAIAAGAVSADQIAANAITAAKIAAGAISADKLAVGTGANWFVNSDCQAGKAYWGVTWTSGGTWDFSVRTTDSWVPPGGAFQILQTDGSTAGYYADLVQIDANGALKYWDVVAGNWYEVSCYYYGHRGSAFSAYLIFTKADGTWVNAWQLWGLGAAQNSDPQNSLASYLRPWAKAQAPAGAVKAYVIFRSHGSATAGVTNSYLWLTRMYLGDATANQSQPSAWQPAGATLINGGSIVANAITTDLLAANAVTAAKLAAGSVVAEKIAAGAVTADKIAAASITGDKVAANTIGANQIAADSITAKHLVLTDFSNLVPDNQVQAFGSSWIGNKWTNWNDPNLYSSGMSVVQMRYPYQAGTAEYGDELSSEMFTVESSTGYRIYAAAYSNNPYGVWLRLHWFDTNKTLLGWSDFLNTSSGTGAGLQKATQNVTSPGTAKYARVHAYVQRSVTSGDVWVGGFSVQKRNAADLIVDGSITANQLSVNSLSAITANLGTVTAGVIQSSNGKMQISLNAGTILITD</sequence>
<protein>
    <recommendedName>
        <fullName evidence="1">Tip attachment protein J domain-containing protein</fullName>
    </recommendedName>
</protein>
<evidence type="ECO:0000313" key="3">
    <source>
        <dbReference type="Proteomes" id="UP001235269"/>
    </source>
</evidence>
<comment type="caution">
    <text evidence="2">The sequence shown here is derived from an EMBL/GenBank/DDBJ whole genome shotgun (WGS) entry which is preliminary data.</text>
</comment>
<name>A0ABU0IED9_9HYPH</name>
<dbReference type="InterPro" id="IPR032876">
    <property type="entry name" value="J_dom"/>
</dbReference>
<feature type="domain" description="Tip attachment protein J" evidence="1">
    <location>
        <begin position="315"/>
        <end position="478"/>
    </location>
</feature>
<dbReference type="EMBL" id="JAUSWH010000006">
    <property type="protein sequence ID" value="MDQ0456052.1"/>
    <property type="molecule type" value="Genomic_DNA"/>
</dbReference>
<dbReference type="Proteomes" id="UP001235269">
    <property type="component" value="Unassembled WGS sequence"/>
</dbReference>